<dbReference type="Proteomes" id="UP000228921">
    <property type="component" value="Unassembled WGS sequence"/>
</dbReference>
<dbReference type="Pfam" id="PF01075">
    <property type="entry name" value="Glyco_transf_9"/>
    <property type="match status" value="1"/>
</dbReference>
<dbReference type="GO" id="GO:0008713">
    <property type="term" value="F:ADP-heptose-lipopolysaccharide heptosyltransferase activity"/>
    <property type="evidence" value="ECO:0007669"/>
    <property type="project" value="TreeGrafter"/>
</dbReference>
<evidence type="ECO:0000313" key="3">
    <source>
        <dbReference type="EMBL" id="PJF31943.1"/>
    </source>
</evidence>
<dbReference type="GO" id="GO:0009244">
    <property type="term" value="P:lipopolysaccharide core region biosynthetic process"/>
    <property type="evidence" value="ECO:0007669"/>
    <property type="project" value="TreeGrafter"/>
</dbReference>
<dbReference type="SUPFAM" id="SSF53756">
    <property type="entry name" value="UDP-Glycosyltransferase/glycogen phosphorylase"/>
    <property type="match status" value="1"/>
</dbReference>
<dbReference type="Gene3D" id="3.40.50.2000">
    <property type="entry name" value="Glycogen Phosphorylase B"/>
    <property type="match status" value="2"/>
</dbReference>
<proteinExistence type="predicted"/>
<dbReference type="InterPro" id="IPR051199">
    <property type="entry name" value="LPS_LOS_Heptosyltrfase"/>
</dbReference>
<comment type="caution">
    <text evidence="3">The sequence shown here is derived from an EMBL/GenBank/DDBJ whole genome shotgun (WGS) entry which is preliminary data.</text>
</comment>
<dbReference type="CDD" id="cd03789">
    <property type="entry name" value="GT9_LPS_heptosyltransferase"/>
    <property type="match status" value="1"/>
</dbReference>
<dbReference type="PANTHER" id="PTHR30160">
    <property type="entry name" value="TETRAACYLDISACCHARIDE 4'-KINASE-RELATED"/>
    <property type="match status" value="1"/>
</dbReference>
<reference evidence="3 4" key="1">
    <citation type="submission" date="2017-11" db="EMBL/GenBank/DDBJ databases">
        <title>Evolution of Phototrophy in the Chloroflexi Phylum Driven by Horizontal Gene Transfer.</title>
        <authorList>
            <person name="Ward L.M."/>
            <person name="Hemp J."/>
            <person name="Shih P.M."/>
            <person name="Mcglynn S.E."/>
            <person name="Fischer W."/>
        </authorList>
    </citation>
    <scope>NUCLEOTIDE SEQUENCE [LARGE SCALE GENOMIC DNA]</scope>
    <source>
        <strain evidence="3">CP2_2F</strain>
    </source>
</reference>
<dbReference type="AlphaFoldDB" id="A0A2M8P322"/>
<keyword evidence="1" id="KW-0328">Glycosyltransferase</keyword>
<evidence type="ECO:0000256" key="2">
    <source>
        <dbReference type="ARBA" id="ARBA00022679"/>
    </source>
</evidence>
<dbReference type="InterPro" id="IPR002201">
    <property type="entry name" value="Glyco_trans_9"/>
</dbReference>
<dbReference type="EMBL" id="PGTK01000002">
    <property type="protein sequence ID" value="PJF31943.1"/>
    <property type="molecule type" value="Genomic_DNA"/>
</dbReference>
<accession>A0A2M8P322</accession>
<organism evidence="3 4">
    <name type="scientific">Candidatus Thermofonsia Clade 1 bacterium</name>
    <dbReference type="NCBI Taxonomy" id="2364210"/>
    <lineage>
        <taxon>Bacteria</taxon>
        <taxon>Bacillati</taxon>
        <taxon>Chloroflexota</taxon>
        <taxon>Candidatus Thermofontia</taxon>
        <taxon>Candidatus Thermofonsia Clade 1</taxon>
    </lineage>
</organism>
<keyword evidence="2 3" id="KW-0808">Transferase</keyword>
<gene>
    <name evidence="3" type="ORF">CUN51_03105</name>
</gene>
<name>A0A2M8P322_9CHLR</name>
<evidence type="ECO:0000313" key="4">
    <source>
        <dbReference type="Proteomes" id="UP000228921"/>
    </source>
</evidence>
<evidence type="ECO:0000256" key="1">
    <source>
        <dbReference type="ARBA" id="ARBA00022676"/>
    </source>
</evidence>
<protein>
    <submittedName>
        <fullName evidence="3">Glycosyltransferase family 9 protein</fullName>
    </submittedName>
</protein>
<sequence length="403" mass="44026">MKDLDLNEHQLAELGARNRALAEKRHAPRPSERLRDALLRLIAQLPTWQACRADPKTILLIRPDHIGDAVLTMPAIRMLRTLQPEARLIALCGAWSAEVFAAYAEVDQVLTLPFPAFARGASKGAVWSPYVQAWRSARQLRRVEAGAAIIFRPDHWWGALLARWAGIPKRVGYALPNVAPFLTHAVPYREAHCVLENAALIASWLGKPIPQQLSAPFPFTEEDTAYVHSLLGEDSAHYAVIHVGAGSPYKTWQAEHWAYVADQLVEKLGVAIALTGSEREHAAAAAISAHMRRAAPYSLLGETNLSQLAALYAGARVVLGADSGPLHIAVSVDAPSVQLFGPADPQRFGPWGDSARHLVLTAEIACRPCRILDWRGDDAANHPCLSLIRPESVLAAALRVARR</sequence>
<dbReference type="GO" id="GO:0005829">
    <property type="term" value="C:cytosol"/>
    <property type="evidence" value="ECO:0007669"/>
    <property type="project" value="TreeGrafter"/>
</dbReference>
<dbReference type="PANTHER" id="PTHR30160:SF1">
    <property type="entry name" value="LIPOPOLYSACCHARIDE 1,2-N-ACETYLGLUCOSAMINETRANSFERASE-RELATED"/>
    <property type="match status" value="1"/>
</dbReference>